<feature type="transmembrane region" description="Helical" evidence="1">
    <location>
        <begin position="274"/>
        <end position="295"/>
    </location>
</feature>
<keyword evidence="1" id="KW-0812">Transmembrane</keyword>
<dbReference type="Proteomes" id="UP000004816">
    <property type="component" value="Unassembled WGS sequence"/>
</dbReference>
<feature type="transmembrane region" description="Helical" evidence="1">
    <location>
        <begin position="171"/>
        <end position="200"/>
    </location>
</feature>
<evidence type="ECO:0000313" key="2">
    <source>
        <dbReference type="EMBL" id="EFV12479.1"/>
    </source>
</evidence>
<dbReference type="AlphaFoldDB" id="E5XT68"/>
<reference evidence="2 3" key="1">
    <citation type="journal article" date="2011" name="Stand. Genomic Sci.">
        <title>High quality draft genome sequence of Segniliparus rugosus CDC 945(T)= (ATCC BAA-974(T)).</title>
        <authorList>
            <person name="Earl A.M."/>
            <person name="Desjardins C.A."/>
            <person name="Fitzgerald M.G."/>
            <person name="Arachchi H.M."/>
            <person name="Zeng Q."/>
            <person name="Mehta T."/>
            <person name="Griggs A."/>
            <person name="Birren B.W."/>
            <person name="Toney N.C."/>
            <person name="Carr J."/>
            <person name="Posey J."/>
            <person name="Butler W.R."/>
        </authorList>
    </citation>
    <scope>NUCLEOTIDE SEQUENCE [LARGE SCALE GENOMIC DNA]</scope>
    <source>
        <strain evidence="3">ATCC BAA-974 / DSM 45345 / CCUG 50838 / CIP 108380 / JCM 13579 / CDC 945</strain>
    </source>
</reference>
<dbReference type="OrthoDB" id="5244396at2"/>
<protein>
    <recommendedName>
        <fullName evidence="4">ABC transporter permease</fullName>
    </recommendedName>
</protein>
<gene>
    <name evidence="2" type="ORF">HMPREF9336_02690</name>
</gene>
<organism evidence="2 3">
    <name type="scientific">Segniliparus rugosus (strain ATCC BAA-974 / DSM 45345 / CCUG 50838 / CIP 108380 / JCM 13579 / CDC 945)</name>
    <dbReference type="NCBI Taxonomy" id="679197"/>
    <lineage>
        <taxon>Bacteria</taxon>
        <taxon>Bacillati</taxon>
        <taxon>Actinomycetota</taxon>
        <taxon>Actinomycetes</taxon>
        <taxon>Mycobacteriales</taxon>
        <taxon>Segniliparaceae</taxon>
        <taxon>Segniliparus</taxon>
    </lineage>
</organism>
<feature type="transmembrane region" description="Helical" evidence="1">
    <location>
        <begin position="80"/>
        <end position="104"/>
    </location>
</feature>
<accession>E5XT68</accession>
<dbReference type="EMBL" id="ACZI02000002">
    <property type="protein sequence ID" value="EFV12479.1"/>
    <property type="molecule type" value="Genomic_DNA"/>
</dbReference>
<proteinExistence type="predicted"/>
<comment type="caution">
    <text evidence="2">The sequence shown here is derived from an EMBL/GenBank/DDBJ whole genome shotgun (WGS) entry which is preliminary data.</text>
</comment>
<evidence type="ECO:0008006" key="4">
    <source>
        <dbReference type="Google" id="ProtNLM"/>
    </source>
</evidence>
<keyword evidence="1" id="KW-0472">Membrane</keyword>
<evidence type="ECO:0000256" key="1">
    <source>
        <dbReference type="SAM" id="Phobius"/>
    </source>
</evidence>
<evidence type="ECO:0000313" key="3">
    <source>
        <dbReference type="Proteomes" id="UP000004816"/>
    </source>
</evidence>
<feature type="transmembrane region" description="Helical" evidence="1">
    <location>
        <begin position="34"/>
        <end position="60"/>
    </location>
</feature>
<name>E5XT68_SEGRC</name>
<dbReference type="Pfam" id="PF12730">
    <property type="entry name" value="ABC2_membrane_4"/>
    <property type="match status" value="1"/>
</dbReference>
<feature type="transmembrane region" description="Helical" evidence="1">
    <location>
        <begin position="133"/>
        <end position="159"/>
    </location>
</feature>
<dbReference type="HOGENOM" id="CLU_051674_3_1_11"/>
<feature type="transmembrane region" description="Helical" evidence="1">
    <location>
        <begin position="221"/>
        <end position="245"/>
    </location>
</feature>
<keyword evidence="1" id="KW-1133">Transmembrane helix</keyword>
<dbReference type="STRING" id="679197.HMPREF9336_02690"/>
<sequence length="303" mass="31987">MTTTAFGPAAAKKERPEFLRLVKSEWRKVRSLRFWWILLTAPLVITALSTVAGLAALAGVQGDEDAFHRYGSSLFSVLTLLLGYAGFFAAGALTILFCGIFAGVNAASEFQHRTIAHTYATARSRDRAIAAKLLVTTLFGIGYGLVLDFVVVLATYLLGSFESSTLHRSSISAGFVAGVCLASVLVAVLWTWIGTGLGLLAGSPLSATVAQAFWSFPGEPLLWLILGFITLSSQGTGAAAAARFLPVSATGQTLLGSAIVLDKSGADQNTGITMLAYGPPSLAVWAVLILGLGWWRARTRDIT</sequence>
<keyword evidence="3" id="KW-1185">Reference proteome</keyword>
<dbReference type="RefSeq" id="WP_007471211.1">
    <property type="nucleotide sequence ID" value="NZ_KI391953.1"/>
</dbReference>